<dbReference type="GO" id="GO:0003677">
    <property type="term" value="F:DNA binding"/>
    <property type="evidence" value="ECO:0007669"/>
    <property type="project" value="UniProtKB-KW"/>
</dbReference>
<dbReference type="SMART" id="SM00354">
    <property type="entry name" value="HTH_LACI"/>
    <property type="match status" value="1"/>
</dbReference>
<feature type="domain" description="HTH lacI-type" evidence="5">
    <location>
        <begin position="1"/>
        <end position="50"/>
    </location>
</feature>
<evidence type="ECO:0000256" key="2">
    <source>
        <dbReference type="ARBA" id="ARBA00023015"/>
    </source>
</evidence>
<evidence type="ECO:0000256" key="3">
    <source>
        <dbReference type="ARBA" id="ARBA00023125"/>
    </source>
</evidence>
<dbReference type="EMBL" id="CP122537">
    <property type="protein sequence ID" value="WGH79601.1"/>
    <property type="molecule type" value="Genomic_DNA"/>
</dbReference>
<dbReference type="SUPFAM" id="SSF53822">
    <property type="entry name" value="Periplasmic binding protein-like I"/>
    <property type="match status" value="1"/>
</dbReference>
<dbReference type="RefSeq" id="WP_279966518.1">
    <property type="nucleotide sequence ID" value="NZ_CP122537.1"/>
</dbReference>
<keyword evidence="4" id="KW-0804">Transcription</keyword>
<keyword evidence="2" id="KW-0805">Transcription regulation</keyword>
<dbReference type="PANTHER" id="PTHR30146:SF148">
    <property type="entry name" value="HTH-TYPE TRANSCRIPTIONAL REPRESSOR PURR-RELATED"/>
    <property type="match status" value="1"/>
</dbReference>
<accession>A0ABY8LE49</accession>
<evidence type="ECO:0000313" key="6">
    <source>
        <dbReference type="EMBL" id="WGH79601.1"/>
    </source>
</evidence>
<dbReference type="Gene3D" id="3.40.50.2300">
    <property type="match status" value="2"/>
</dbReference>
<reference evidence="6 7" key="1">
    <citation type="submission" date="2023-04" db="EMBL/GenBank/DDBJ databases">
        <title>Jannaschia ovalis sp. nov., a marine bacterium isolated from sea tidal flat.</title>
        <authorList>
            <person name="Kwon D.Y."/>
            <person name="Kim J.-J."/>
        </authorList>
    </citation>
    <scope>NUCLEOTIDE SEQUENCE [LARGE SCALE GENOMIC DNA]</scope>
    <source>
        <strain evidence="6 7">GRR-S6-38</strain>
    </source>
</reference>
<gene>
    <name evidence="6" type="ORF">P8627_04880</name>
</gene>
<protein>
    <submittedName>
        <fullName evidence="6">LacI family DNA-binding transcriptional regulator</fullName>
    </submittedName>
</protein>
<name>A0ABY8LE49_9RHOB</name>
<dbReference type="InterPro" id="IPR000843">
    <property type="entry name" value="HTH_LacI"/>
</dbReference>
<dbReference type="PROSITE" id="PS50932">
    <property type="entry name" value="HTH_LACI_2"/>
    <property type="match status" value="1"/>
</dbReference>
<dbReference type="PANTHER" id="PTHR30146">
    <property type="entry name" value="LACI-RELATED TRANSCRIPTIONAL REPRESSOR"/>
    <property type="match status" value="1"/>
</dbReference>
<dbReference type="InterPro" id="IPR028082">
    <property type="entry name" value="Peripla_BP_I"/>
</dbReference>
<dbReference type="InterPro" id="IPR010982">
    <property type="entry name" value="Lambda_DNA-bd_dom_sf"/>
</dbReference>
<evidence type="ECO:0000256" key="1">
    <source>
        <dbReference type="ARBA" id="ARBA00022491"/>
    </source>
</evidence>
<evidence type="ECO:0000256" key="4">
    <source>
        <dbReference type="ARBA" id="ARBA00023163"/>
    </source>
</evidence>
<dbReference type="Gene3D" id="1.10.260.40">
    <property type="entry name" value="lambda repressor-like DNA-binding domains"/>
    <property type="match status" value="1"/>
</dbReference>
<evidence type="ECO:0000313" key="7">
    <source>
        <dbReference type="Proteomes" id="UP001243420"/>
    </source>
</evidence>
<organism evidence="6 7">
    <name type="scientific">Jannaschia ovalis</name>
    <dbReference type="NCBI Taxonomy" id="3038773"/>
    <lineage>
        <taxon>Bacteria</taxon>
        <taxon>Pseudomonadati</taxon>
        <taxon>Pseudomonadota</taxon>
        <taxon>Alphaproteobacteria</taxon>
        <taxon>Rhodobacterales</taxon>
        <taxon>Roseobacteraceae</taxon>
        <taxon>Jannaschia</taxon>
    </lineage>
</organism>
<keyword evidence="7" id="KW-1185">Reference proteome</keyword>
<dbReference type="Pfam" id="PF13377">
    <property type="entry name" value="Peripla_BP_3"/>
    <property type="match status" value="1"/>
</dbReference>
<dbReference type="CDD" id="cd01392">
    <property type="entry name" value="HTH_LacI"/>
    <property type="match status" value="1"/>
</dbReference>
<dbReference type="CDD" id="cd06267">
    <property type="entry name" value="PBP1_LacI_sugar_binding-like"/>
    <property type="match status" value="1"/>
</dbReference>
<dbReference type="Pfam" id="PF00356">
    <property type="entry name" value="LacI"/>
    <property type="match status" value="1"/>
</dbReference>
<dbReference type="SUPFAM" id="SSF47413">
    <property type="entry name" value="lambda repressor-like DNA-binding domains"/>
    <property type="match status" value="1"/>
</dbReference>
<keyword evidence="3 6" id="KW-0238">DNA-binding</keyword>
<dbReference type="Proteomes" id="UP001243420">
    <property type="component" value="Chromosome"/>
</dbReference>
<keyword evidence="1" id="KW-0678">Repressor</keyword>
<proteinExistence type="predicted"/>
<sequence>MAREAGLSPAAVSRHLNGTLELPEPTRKRIEAAVRRLAYRPNPHARRLSLGRSDTITLIVPDIANPFFATLAATVERAAFERGMIVQLHATSNVEARELAVLQLAADHRSDGVVFCTNRKPGPDVAEAIAALPRAVIVDEGVPGARAPQVFADNAQGGYLAGRHLARWQHRKIAYLGGDPALMSTRLRAEGLERGLREESGGAEVGVRILSGRHDVASGRALAAELLDAGGEETAIFVGSDELAIGVIETLRARGVRIPQDMSLVSFDGARALHLYDPPITAVRQPARQLGERAVELLLDGDWDDPALPDRVEYLPVELIERASVAAPNLARRARADHANQTDRGD</sequence>
<dbReference type="InterPro" id="IPR046335">
    <property type="entry name" value="LacI/GalR-like_sensor"/>
</dbReference>
<evidence type="ECO:0000259" key="5">
    <source>
        <dbReference type="PROSITE" id="PS50932"/>
    </source>
</evidence>